<evidence type="ECO:0000313" key="1">
    <source>
        <dbReference type="EMBL" id="ALP54649.1"/>
    </source>
</evidence>
<dbReference type="InterPro" id="IPR011110">
    <property type="entry name" value="Reg_prop"/>
</dbReference>
<dbReference type="SUPFAM" id="SSF63829">
    <property type="entry name" value="Calcium-dependent phosphotriesterase"/>
    <property type="match status" value="1"/>
</dbReference>
<sequence length="370" mass="40690">MLITAALLAGCSDTPPPEAPAVASAAAALEIDDPWQVIDAFEVGRDVYVRALALEPGADRLWVGTSLGVNEVDLTDQSLRNTFTRADGLANEYVFSIFVDSGGYTWMGTNGGGASRYKDEQWQVFFPMHGLADYWVYSFAQQDDGTVWIGTWAGANEWDPDSGEFKTYYDELVNEWVYGIGVDSKQRVWFGTEGGVSMFDGENWQAWTHRDGLGAANQDNLPISLNTGLGTRSRHDLNVMADGQPTYNPDYVFCIHVDKQDGVWAGTWGGGVSRFDGEQWRNYSVDDGLAGALVYSIAEADNGDMWFGTNKGLSRFDGEHWFNYGREDGLLSEHVYSIALISPDEVWVGTRGGVTRFGRAVAQQEAGKAE</sequence>
<dbReference type="InterPro" id="IPR015943">
    <property type="entry name" value="WD40/YVTN_repeat-like_dom_sf"/>
</dbReference>
<reference evidence="1" key="1">
    <citation type="submission" date="2015-10" db="EMBL/GenBank/DDBJ databases">
        <title>Description of Candidatus Tenderia electrophaga gen. nov, sp. nov., an Uncultivated Electroautotroph from a Biocathode Enrichment.</title>
        <authorList>
            <person name="Eddie B.J."/>
            <person name="Malanoski A.P."/>
            <person name="Wang Z."/>
            <person name="Hall R.J."/>
            <person name="Oh S.D."/>
            <person name="Heiner C."/>
            <person name="Lin B."/>
            <person name="Strycharz-Glaven S.M."/>
        </authorList>
    </citation>
    <scope>NUCLEOTIDE SEQUENCE [LARGE SCALE GENOMIC DNA]</scope>
    <source>
        <strain evidence="1">NRL1</strain>
    </source>
</reference>
<name>A0A0S2THJ1_9GAMM</name>
<dbReference type="Gene3D" id="2.130.10.10">
    <property type="entry name" value="YVTN repeat-like/Quinoprotein amine dehydrogenase"/>
    <property type="match status" value="2"/>
</dbReference>
<dbReference type="STRING" id="1748243.Tel_16650"/>
<proteinExistence type="predicted"/>
<dbReference type="Pfam" id="PF07494">
    <property type="entry name" value="Reg_prop"/>
    <property type="match status" value="3"/>
</dbReference>
<evidence type="ECO:0000313" key="2">
    <source>
        <dbReference type="Proteomes" id="UP000055136"/>
    </source>
</evidence>
<protein>
    <submittedName>
        <fullName evidence="1">Regulator</fullName>
    </submittedName>
</protein>
<gene>
    <name evidence="1" type="ORF">Tel_16650</name>
</gene>
<organism evidence="1 2">
    <name type="scientific">Candidatus Tenderia electrophaga</name>
    <dbReference type="NCBI Taxonomy" id="1748243"/>
    <lineage>
        <taxon>Bacteria</taxon>
        <taxon>Pseudomonadati</taxon>
        <taxon>Pseudomonadota</taxon>
        <taxon>Gammaproteobacteria</taxon>
        <taxon>Candidatus Tenderiales</taxon>
        <taxon>Candidatus Tenderiaceae</taxon>
        <taxon>Candidatus Tenderia</taxon>
    </lineage>
</organism>
<dbReference type="EMBL" id="CP013099">
    <property type="protein sequence ID" value="ALP54649.1"/>
    <property type="molecule type" value="Genomic_DNA"/>
</dbReference>
<accession>A0A0S2THJ1</accession>
<dbReference type="Proteomes" id="UP000055136">
    <property type="component" value="Chromosome"/>
</dbReference>
<keyword evidence="2" id="KW-1185">Reference proteome</keyword>
<dbReference type="AlphaFoldDB" id="A0A0S2THJ1"/>
<dbReference type="KEGG" id="tee:Tel_16650"/>